<evidence type="ECO:0000256" key="1">
    <source>
        <dbReference type="SAM" id="MobiDB-lite"/>
    </source>
</evidence>
<organism evidence="2 3">
    <name type="scientific">Umbelopsis ramanniana AG</name>
    <dbReference type="NCBI Taxonomy" id="1314678"/>
    <lineage>
        <taxon>Eukaryota</taxon>
        <taxon>Fungi</taxon>
        <taxon>Fungi incertae sedis</taxon>
        <taxon>Mucoromycota</taxon>
        <taxon>Mucoromycotina</taxon>
        <taxon>Umbelopsidomycetes</taxon>
        <taxon>Umbelopsidales</taxon>
        <taxon>Umbelopsidaceae</taxon>
        <taxon>Umbelopsis</taxon>
    </lineage>
</organism>
<accession>A0AAD5EKF0</accession>
<feature type="region of interest" description="Disordered" evidence="1">
    <location>
        <begin position="590"/>
        <end position="624"/>
    </location>
</feature>
<protein>
    <submittedName>
        <fullName evidence="2">Uncharacterized protein</fullName>
    </submittedName>
</protein>
<keyword evidence="3" id="KW-1185">Reference proteome</keyword>
<feature type="compositionally biased region" description="Basic residues" evidence="1">
    <location>
        <begin position="533"/>
        <end position="542"/>
    </location>
</feature>
<feature type="region of interest" description="Disordered" evidence="1">
    <location>
        <begin position="531"/>
        <end position="569"/>
    </location>
</feature>
<dbReference type="Proteomes" id="UP001206595">
    <property type="component" value="Unassembled WGS sequence"/>
</dbReference>
<dbReference type="GeneID" id="75918201"/>
<feature type="compositionally biased region" description="Acidic residues" evidence="1">
    <location>
        <begin position="597"/>
        <end position="608"/>
    </location>
</feature>
<evidence type="ECO:0000313" key="3">
    <source>
        <dbReference type="Proteomes" id="UP001206595"/>
    </source>
</evidence>
<name>A0AAD5EKF0_UMBRA</name>
<reference evidence="2" key="1">
    <citation type="submission" date="2021-06" db="EMBL/GenBank/DDBJ databases">
        <authorList>
            <consortium name="DOE Joint Genome Institute"/>
            <person name="Mondo S.J."/>
            <person name="Amses K.R."/>
            <person name="Simmons D.R."/>
            <person name="Longcore J.E."/>
            <person name="Seto K."/>
            <person name="Alves G.H."/>
            <person name="Bonds A.E."/>
            <person name="Quandt C.A."/>
            <person name="Davis W.J."/>
            <person name="Chang Y."/>
            <person name="Letcher P.M."/>
            <person name="Powell M.J."/>
            <person name="Kuo A."/>
            <person name="Labutti K."/>
            <person name="Pangilinan J."/>
            <person name="Andreopoulos W."/>
            <person name="Tritt A."/>
            <person name="Riley R."/>
            <person name="Hundley H."/>
            <person name="Johnson J."/>
            <person name="Lipzen A."/>
            <person name="Barry K."/>
            <person name="Berbee M.L."/>
            <person name="Buchler N.E."/>
            <person name="Grigoriev I.V."/>
            <person name="Spatafora J.W."/>
            <person name="Stajich J.E."/>
            <person name="James T.Y."/>
        </authorList>
    </citation>
    <scope>NUCLEOTIDE SEQUENCE</scope>
    <source>
        <strain evidence="2">AG</strain>
    </source>
</reference>
<dbReference type="AlphaFoldDB" id="A0AAD5EKF0"/>
<proteinExistence type="predicted"/>
<comment type="caution">
    <text evidence="2">The sequence shown here is derived from an EMBL/GenBank/DDBJ whole genome shotgun (WGS) entry which is preliminary data.</text>
</comment>
<feature type="compositionally biased region" description="Polar residues" evidence="1">
    <location>
        <begin position="552"/>
        <end position="569"/>
    </location>
</feature>
<reference evidence="2" key="2">
    <citation type="journal article" date="2022" name="Proc. Natl. Acad. Sci. U.S.A.">
        <title>Diploid-dominant life cycles characterize the early evolution of Fungi.</title>
        <authorList>
            <person name="Amses K.R."/>
            <person name="Simmons D.R."/>
            <person name="Longcore J.E."/>
            <person name="Mondo S.J."/>
            <person name="Seto K."/>
            <person name="Jeronimo G.H."/>
            <person name="Bonds A.E."/>
            <person name="Quandt C.A."/>
            <person name="Davis W.J."/>
            <person name="Chang Y."/>
            <person name="Federici B.A."/>
            <person name="Kuo A."/>
            <person name="LaButti K."/>
            <person name="Pangilinan J."/>
            <person name="Andreopoulos W."/>
            <person name="Tritt A."/>
            <person name="Riley R."/>
            <person name="Hundley H."/>
            <person name="Johnson J."/>
            <person name="Lipzen A."/>
            <person name="Barry K."/>
            <person name="Lang B.F."/>
            <person name="Cuomo C.A."/>
            <person name="Buchler N.E."/>
            <person name="Grigoriev I.V."/>
            <person name="Spatafora J.W."/>
            <person name="Stajich J.E."/>
            <person name="James T.Y."/>
        </authorList>
    </citation>
    <scope>NUCLEOTIDE SEQUENCE</scope>
    <source>
        <strain evidence="2">AG</strain>
    </source>
</reference>
<evidence type="ECO:0000313" key="2">
    <source>
        <dbReference type="EMBL" id="KAI8584020.1"/>
    </source>
</evidence>
<dbReference type="RefSeq" id="XP_051449024.1">
    <property type="nucleotide sequence ID" value="XM_051592859.1"/>
</dbReference>
<dbReference type="EMBL" id="MU620894">
    <property type="protein sequence ID" value="KAI8584020.1"/>
    <property type="molecule type" value="Genomic_DNA"/>
</dbReference>
<gene>
    <name evidence="2" type="ORF">K450DRAFT_268015</name>
</gene>
<sequence length="663" mass="75564">MSLNQPVQLDDSTSEQILSSVPWRYGITPSGKPAPYPCFVLSAMPEIITIHQQPHRTFIVTQSDWTANLVSSCVVWSTFEYTTLQALSDCQLLFENYSSINTERKTLHLLQLDARAWFSTANILRPTMKLRQQLESALSLWPKDKNRAWVALQRVWSDFGYFWPRKIQLGHRLHVPWPFEVPYDLPDKLYPLRLAKDEASTRIEYTINSGYQDIHDEHTANQPQKWTIIKRNDLEPIHNFLPAFLRDRIVDIVQHKASRILVNRPFKLRNCYTEGYLSWRLLQQRITDPPVVRFASIPKEMVSNGKHNALWRFVWSADHSRMASPTLDMNNIKKITDKHSIKGGSQVYLQPALMNTTSNAQYLPTNRLILSRILTDMQPSIIGGVEFIDSLSSMDIPIPEGEEDPRRWTLELPGLDLASTDEDLNIDIKLLKMKPIQKNELLALRQVLYLCSEPNGAEVPIVGANGLTVRRNSQKARKSGPWKTGSPNSDLCSVMVKEWDMVKNPLEMTWVIEPVQEEKVTVVPKASTVPRVLSKRGARHSKSTPNLRIPTGGQSASVPDLSTPNNNSRAQSYEDLLQTAVGQTIGEVEHSNHFSDSDPDNDGSDDDDRSGYAAHKLSVRDRKESPYRELLVKERKRKTWSNMIRNSSLRKLSTLIAPAATHK</sequence>